<dbReference type="EMBL" id="CALNXK010000192">
    <property type="protein sequence ID" value="CAH3174656.1"/>
    <property type="molecule type" value="Genomic_DNA"/>
</dbReference>
<reference evidence="1 2" key="1">
    <citation type="submission" date="2022-05" db="EMBL/GenBank/DDBJ databases">
        <authorList>
            <consortium name="Genoscope - CEA"/>
            <person name="William W."/>
        </authorList>
    </citation>
    <scope>NUCLEOTIDE SEQUENCE [LARGE SCALE GENOMIC DNA]</scope>
</reference>
<comment type="caution">
    <text evidence="1">The sequence shown here is derived from an EMBL/GenBank/DDBJ whole genome shotgun (WGS) entry which is preliminary data.</text>
</comment>
<proteinExistence type="predicted"/>
<evidence type="ECO:0000313" key="1">
    <source>
        <dbReference type="EMBL" id="CAH3174656.1"/>
    </source>
</evidence>
<accession>A0ABN8R786</accession>
<protein>
    <submittedName>
        <fullName evidence="1">Uncharacterized protein</fullName>
    </submittedName>
</protein>
<keyword evidence="2" id="KW-1185">Reference proteome</keyword>
<dbReference type="Proteomes" id="UP001159405">
    <property type="component" value="Unassembled WGS sequence"/>
</dbReference>
<name>A0ABN8R786_9CNID</name>
<evidence type="ECO:0000313" key="2">
    <source>
        <dbReference type="Proteomes" id="UP001159405"/>
    </source>
</evidence>
<sequence>MAASKPKRSVKQPLNPDFVYDFPAVVFPTDFDPNATPSAAAQSAAQVPATTPAVTGAVAKKKSTKSANIQDQLELEWLKQQNLQLDLKLLSQKEKLGAEALQTTQDKMSADARGQLMHDQLQEKILASLMNELTPPSREEQNQLAHPNFPVMQQPKASAKGHTVFSAKGTLDYDKIDISEFVFAFLEFVQQQQQSQHQHLLQFLQLLMEKAMNYSWLSVRNFNLSINQVGLPGVKWMSFKLDRILSFTVMLIFVPVRIQAPSFQVHASNVTPLGESRKICIVLTGIISPNALVTSLTQSTRTCITAEYVLLISIPCSIVLNGDILFQLTNLLSKGHND</sequence>
<gene>
    <name evidence="1" type="ORF">PLOB_00015352</name>
</gene>
<organism evidence="1 2">
    <name type="scientific">Porites lobata</name>
    <dbReference type="NCBI Taxonomy" id="104759"/>
    <lineage>
        <taxon>Eukaryota</taxon>
        <taxon>Metazoa</taxon>
        <taxon>Cnidaria</taxon>
        <taxon>Anthozoa</taxon>
        <taxon>Hexacorallia</taxon>
        <taxon>Scleractinia</taxon>
        <taxon>Fungiina</taxon>
        <taxon>Poritidae</taxon>
        <taxon>Porites</taxon>
    </lineage>
</organism>